<sequence>MVVGAEMGEAADIRVPDVPLAYLDDEVENATKSNNSLVFFILLFIVY</sequence>
<evidence type="ECO:0000313" key="3">
    <source>
        <dbReference type="WBParaSite" id="ASIM_0000699201-mRNA-1"/>
    </source>
</evidence>
<evidence type="ECO:0000313" key="1">
    <source>
        <dbReference type="EMBL" id="VDK27741.1"/>
    </source>
</evidence>
<evidence type="ECO:0000313" key="2">
    <source>
        <dbReference type="Proteomes" id="UP000267096"/>
    </source>
</evidence>
<protein>
    <submittedName>
        <fullName evidence="3">AhpC-TSA domain-containing protein</fullName>
    </submittedName>
</protein>
<reference evidence="3" key="1">
    <citation type="submission" date="2017-02" db="UniProtKB">
        <authorList>
            <consortium name="WormBaseParasite"/>
        </authorList>
    </citation>
    <scope>IDENTIFICATION</scope>
</reference>
<dbReference type="AlphaFoldDB" id="A0A0M3JH81"/>
<dbReference type="Proteomes" id="UP000267096">
    <property type="component" value="Unassembled WGS sequence"/>
</dbReference>
<dbReference type="WBParaSite" id="ASIM_0000699201-mRNA-1">
    <property type="protein sequence ID" value="ASIM_0000699201-mRNA-1"/>
    <property type="gene ID" value="ASIM_0000699201"/>
</dbReference>
<name>A0A0M3JH81_ANISI</name>
<dbReference type="EMBL" id="UYRR01015179">
    <property type="protein sequence ID" value="VDK27741.1"/>
    <property type="molecule type" value="Genomic_DNA"/>
</dbReference>
<gene>
    <name evidence="1" type="ORF">ASIM_LOCUS6764</name>
</gene>
<keyword evidence="2" id="KW-1185">Reference proteome</keyword>
<reference evidence="1 2" key="2">
    <citation type="submission" date="2018-11" db="EMBL/GenBank/DDBJ databases">
        <authorList>
            <consortium name="Pathogen Informatics"/>
        </authorList>
    </citation>
    <scope>NUCLEOTIDE SEQUENCE [LARGE SCALE GENOMIC DNA]</scope>
</reference>
<accession>A0A0M3JH81</accession>
<organism evidence="3">
    <name type="scientific">Anisakis simplex</name>
    <name type="common">Herring worm</name>
    <dbReference type="NCBI Taxonomy" id="6269"/>
    <lineage>
        <taxon>Eukaryota</taxon>
        <taxon>Metazoa</taxon>
        <taxon>Ecdysozoa</taxon>
        <taxon>Nematoda</taxon>
        <taxon>Chromadorea</taxon>
        <taxon>Rhabditida</taxon>
        <taxon>Spirurina</taxon>
        <taxon>Ascaridomorpha</taxon>
        <taxon>Ascaridoidea</taxon>
        <taxon>Anisakidae</taxon>
        <taxon>Anisakis</taxon>
        <taxon>Anisakis simplex complex</taxon>
    </lineage>
</organism>
<proteinExistence type="predicted"/>